<feature type="domain" description="Sulfatase-modifying factor enzyme-like" evidence="2">
    <location>
        <begin position="56"/>
        <end position="315"/>
    </location>
</feature>
<dbReference type="AlphaFoldDB" id="A0A7W9VXD2"/>
<protein>
    <submittedName>
        <fullName evidence="3">Formylglycine-generating enzyme required for sulfatase activity</fullName>
    </submittedName>
</protein>
<reference evidence="3 4" key="1">
    <citation type="submission" date="2020-08" db="EMBL/GenBank/DDBJ databases">
        <title>Genomic Encyclopedia of Type Strains, Phase IV (KMG-IV): sequencing the most valuable type-strain genomes for metagenomic binning, comparative biology and taxonomic classification.</title>
        <authorList>
            <person name="Goeker M."/>
        </authorList>
    </citation>
    <scope>NUCLEOTIDE SEQUENCE [LARGE SCALE GENOMIC DNA]</scope>
    <source>
        <strain evidence="3 4">DSM 11099</strain>
    </source>
</reference>
<feature type="region of interest" description="Disordered" evidence="1">
    <location>
        <begin position="1"/>
        <end position="43"/>
    </location>
</feature>
<dbReference type="RefSeq" id="WP_183832230.1">
    <property type="nucleotide sequence ID" value="NZ_JACHEU010000003.1"/>
</dbReference>
<accession>A0A7W9VXD2</accession>
<proteinExistence type="predicted"/>
<dbReference type="InterPro" id="IPR016187">
    <property type="entry name" value="CTDL_fold"/>
</dbReference>
<dbReference type="PANTHER" id="PTHR23150">
    <property type="entry name" value="SULFATASE MODIFYING FACTOR 1, 2"/>
    <property type="match status" value="1"/>
</dbReference>
<organism evidence="3 4">
    <name type="scientific">Aquamicrobium lusatiense</name>
    <dbReference type="NCBI Taxonomy" id="89772"/>
    <lineage>
        <taxon>Bacteria</taxon>
        <taxon>Pseudomonadati</taxon>
        <taxon>Pseudomonadota</taxon>
        <taxon>Alphaproteobacteria</taxon>
        <taxon>Hyphomicrobiales</taxon>
        <taxon>Phyllobacteriaceae</taxon>
        <taxon>Aquamicrobium</taxon>
    </lineage>
</organism>
<dbReference type="InterPro" id="IPR051043">
    <property type="entry name" value="Sulfatase_Mod_Factor_Kinase"/>
</dbReference>
<dbReference type="Gene3D" id="3.90.1580.10">
    <property type="entry name" value="paralog of FGE (formylglycine-generating enzyme)"/>
    <property type="match status" value="1"/>
</dbReference>
<gene>
    <name evidence="3" type="ORF">HNR59_003451</name>
</gene>
<dbReference type="InterPro" id="IPR005532">
    <property type="entry name" value="SUMF_dom"/>
</dbReference>
<comment type="caution">
    <text evidence="3">The sequence shown here is derived from an EMBL/GenBank/DDBJ whole genome shotgun (WGS) entry which is preliminary data.</text>
</comment>
<name>A0A7W9VXD2_9HYPH</name>
<dbReference type="Pfam" id="PF03781">
    <property type="entry name" value="FGE-sulfatase"/>
    <property type="match status" value="1"/>
</dbReference>
<dbReference type="Proteomes" id="UP000533306">
    <property type="component" value="Unassembled WGS sequence"/>
</dbReference>
<dbReference type="InterPro" id="IPR042095">
    <property type="entry name" value="SUMF_sf"/>
</dbReference>
<dbReference type="GO" id="GO:0120147">
    <property type="term" value="F:formylglycine-generating oxidase activity"/>
    <property type="evidence" value="ECO:0007669"/>
    <property type="project" value="TreeGrafter"/>
</dbReference>
<evidence type="ECO:0000256" key="1">
    <source>
        <dbReference type="SAM" id="MobiDB-lite"/>
    </source>
</evidence>
<dbReference type="EMBL" id="JACHEU010000003">
    <property type="protein sequence ID" value="MBB6014057.1"/>
    <property type="molecule type" value="Genomic_DNA"/>
</dbReference>
<dbReference type="SUPFAM" id="SSF56436">
    <property type="entry name" value="C-type lectin-like"/>
    <property type="match status" value="1"/>
</dbReference>
<feature type="compositionally biased region" description="Polar residues" evidence="1">
    <location>
        <begin position="1"/>
        <end position="12"/>
    </location>
</feature>
<sequence>MSCCANSRTPQQRPHEKPAAAGSPINASSPAPGNDAEAPPRARFEAARSFIGTDRPLIAADGEGPARPVRLDAFEMETETVTNDRFAAFVAATGYVTEAERFGWSPVFIGLLPDGAGYYANEGETPWWVRVEGASWKTPEGPASDLAGRGDHPVVQVSWNDASAFAAWSGGRLPTEAEWEHAARAGLGDVRYPWGDDEPDDTTIFCNIWQGVFPHRNTLADGYLGTSPVRAFQPNRAGLYGMAGNVWEWTQDAYRVRSLSKAAKARNRHAALGQEKVMKGGSFLCHVSYCHRYRIAARSALTIDSSTSNAGFRLVYDVAASAD</sequence>
<dbReference type="PANTHER" id="PTHR23150:SF19">
    <property type="entry name" value="FORMYLGLYCINE-GENERATING ENZYME"/>
    <property type="match status" value="1"/>
</dbReference>
<evidence type="ECO:0000259" key="2">
    <source>
        <dbReference type="Pfam" id="PF03781"/>
    </source>
</evidence>
<evidence type="ECO:0000313" key="4">
    <source>
        <dbReference type="Proteomes" id="UP000533306"/>
    </source>
</evidence>
<keyword evidence="4" id="KW-1185">Reference proteome</keyword>
<evidence type="ECO:0000313" key="3">
    <source>
        <dbReference type="EMBL" id="MBB6014057.1"/>
    </source>
</evidence>